<feature type="domain" description="Chromo" evidence="7">
    <location>
        <begin position="12"/>
        <end position="70"/>
    </location>
</feature>
<dbReference type="PANTHER" id="PTHR46860:SF1">
    <property type="entry name" value="CHROMOBOX PROTEIN HOMOLOG 2"/>
    <property type="match status" value="1"/>
</dbReference>
<evidence type="ECO:0000256" key="3">
    <source>
        <dbReference type="ARBA" id="ARBA00023015"/>
    </source>
</evidence>
<dbReference type="Ensembl" id="ENSCSET00000032524.1">
    <property type="protein sequence ID" value="ENSCSEP00000032106.1"/>
    <property type="gene ID" value="ENSCSEG00000020611.1"/>
</dbReference>
<dbReference type="GeneTree" id="ENSGT00940000158816"/>
<sequence>MEELSAVGEQVFDAECILNKRLKKGKLEFLVKWRGWSSKHNSWEPQENILDPRLLAAFNKKEHEKELLLRNKGKRPRGRPRKIVKNQVPETPKSSSSSSGSSSDSSDSSSSCSSSSSEEDDDDNDVEQANQIVRTRENHPVPQKKAEIVVAKQEPPNKRSKKPATPEGNELPHKRGLRKNPKMSNDTDHPGAIKKPVQLASYTLMGFQQGLGRDTVGQGVGSLGHGGPQKSAVGSSKSTQSPSLSLYKSNKSRDVTEGKTSGSSKDTEKHLELNTSSGKSNGVAALSLNTGKNPSQANVRHSLSSPNGQKKPQGSVSGLQRIPHAKAVGFGPSKNNNSSQGSGFQPLNLQNKPAQNSTTSENEATLLSGTKIAPKPARKANAPQNQDCNPNKSPESPCRLEAGKNYSEANKTKEAAEIRSTHNQGRLEKSSVHTFPQQEKFAYKTGRKMNDMSTGEDETSSDSDQDSTCSGKDSSMNQTQDWKPTRDLIEHVFVTDVTANLVTVTVKESPTSMGFFSVRNY</sequence>
<feature type="compositionally biased region" description="Acidic residues" evidence="6">
    <location>
        <begin position="117"/>
        <end position="126"/>
    </location>
</feature>
<dbReference type="Proteomes" id="UP000265120">
    <property type="component" value="Chromosome 17"/>
</dbReference>
<name>A0A3P8X348_CYNSE</name>
<feature type="compositionally biased region" description="Acidic residues" evidence="6">
    <location>
        <begin position="454"/>
        <end position="465"/>
    </location>
</feature>
<dbReference type="SMART" id="SM00298">
    <property type="entry name" value="CHROMO"/>
    <property type="match status" value="1"/>
</dbReference>
<dbReference type="Gene3D" id="2.40.50.40">
    <property type="match status" value="1"/>
</dbReference>
<dbReference type="Pfam" id="PF17218">
    <property type="entry name" value="CBX7_C"/>
    <property type="match status" value="1"/>
</dbReference>
<feature type="compositionally biased region" description="Gly residues" evidence="6">
    <location>
        <begin position="218"/>
        <end position="227"/>
    </location>
</feature>
<feature type="region of interest" description="Disordered" evidence="6">
    <location>
        <begin position="211"/>
        <end position="483"/>
    </location>
</feature>
<dbReference type="InterPro" id="IPR016197">
    <property type="entry name" value="Chromo-like_dom_sf"/>
</dbReference>
<keyword evidence="3" id="KW-0805">Transcription regulation</keyword>
<keyword evidence="2" id="KW-0678">Repressor</keyword>
<feature type="compositionally biased region" description="Basic and acidic residues" evidence="6">
    <location>
        <begin position="134"/>
        <end position="147"/>
    </location>
</feature>
<dbReference type="GO" id="GO:0000792">
    <property type="term" value="C:heterochromatin"/>
    <property type="evidence" value="ECO:0007669"/>
    <property type="project" value="TreeGrafter"/>
</dbReference>
<proteinExistence type="predicted"/>
<feature type="compositionally biased region" description="Basic and acidic residues" evidence="6">
    <location>
        <begin position="410"/>
        <end position="431"/>
    </location>
</feature>
<evidence type="ECO:0000313" key="9">
    <source>
        <dbReference type="Proteomes" id="UP000265120"/>
    </source>
</evidence>
<feature type="compositionally biased region" description="Low complexity" evidence="6">
    <location>
        <begin position="235"/>
        <end position="245"/>
    </location>
</feature>
<dbReference type="SUPFAM" id="SSF54160">
    <property type="entry name" value="Chromo domain-like"/>
    <property type="match status" value="1"/>
</dbReference>
<dbReference type="OMA" id="EPMALQN"/>
<reference evidence="8" key="3">
    <citation type="submission" date="2025-09" db="UniProtKB">
        <authorList>
            <consortium name="Ensembl"/>
        </authorList>
    </citation>
    <scope>IDENTIFICATION</scope>
</reference>
<dbReference type="PROSITE" id="PS50013">
    <property type="entry name" value="CHROMO_2"/>
    <property type="match status" value="1"/>
</dbReference>
<dbReference type="InterPro" id="IPR033773">
    <property type="entry name" value="CBX7_C"/>
</dbReference>
<evidence type="ECO:0000313" key="8">
    <source>
        <dbReference type="Ensembl" id="ENSCSEP00000032106.1"/>
    </source>
</evidence>
<dbReference type="Pfam" id="PF00385">
    <property type="entry name" value="Chromo"/>
    <property type="match status" value="1"/>
</dbReference>
<evidence type="ECO:0000256" key="1">
    <source>
        <dbReference type="ARBA" id="ARBA00004123"/>
    </source>
</evidence>
<dbReference type="KEGG" id="csem:103392533"/>
<protein>
    <submittedName>
        <fullName evidence="8">Chromobox homolog 2 (Drosophila Pc class)</fullName>
    </submittedName>
</protein>
<dbReference type="InterPro" id="IPR023779">
    <property type="entry name" value="Chromodomain_CS"/>
</dbReference>
<feature type="compositionally biased region" description="Basic residues" evidence="6">
    <location>
        <begin position="71"/>
        <end position="84"/>
    </location>
</feature>
<evidence type="ECO:0000256" key="6">
    <source>
        <dbReference type="SAM" id="MobiDB-lite"/>
    </source>
</evidence>
<dbReference type="GeneID" id="103392533"/>
<dbReference type="PROSITE" id="PS00598">
    <property type="entry name" value="CHROMO_1"/>
    <property type="match status" value="1"/>
</dbReference>
<evidence type="ECO:0000259" key="7">
    <source>
        <dbReference type="PROSITE" id="PS50013"/>
    </source>
</evidence>
<evidence type="ECO:0000256" key="4">
    <source>
        <dbReference type="ARBA" id="ARBA00023163"/>
    </source>
</evidence>
<organism evidence="8 9">
    <name type="scientific">Cynoglossus semilaevis</name>
    <name type="common">Tongue sole</name>
    <dbReference type="NCBI Taxonomy" id="244447"/>
    <lineage>
        <taxon>Eukaryota</taxon>
        <taxon>Metazoa</taxon>
        <taxon>Chordata</taxon>
        <taxon>Craniata</taxon>
        <taxon>Vertebrata</taxon>
        <taxon>Euteleostomi</taxon>
        <taxon>Actinopterygii</taxon>
        <taxon>Neopterygii</taxon>
        <taxon>Teleostei</taxon>
        <taxon>Neoteleostei</taxon>
        <taxon>Acanthomorphata</taxon>
        <taxon>Carangaria</taxon>
        <taxon>Pleuronectiformes</taxon>
        <taxon>Pleuronectoidei</taxon>
        <taxon>Cynoglossidae</taxon>
        <taxon>Cynoglossinae</taxon>
        <taxon>Cynoglossus</taxon>
    </lineage>
</organism>
<dbReference type="FunFam" id="2.40.50.40:FF:000006">
    <property type="entry name" value="Chromobox protein homolog 7"/>
    <property type="match status" value="1"/>
</dbReference>
<dbReference type="STRING" id="244447.ENSCSEP00000032106"/>
<reference evidence="8 9" key="1">
    <citation type="journal article" date="2014" name="Nat. Genet.">
        <title>Whole-genome sequence of a flatfish provides insights into ZW sex chromosome evolution and adaptation to a benthic lifestyle.</title>
        <authorList>
            <person name="Chen S."/>
            <person name="Zhang G."/>
            <person name="Shao C."/>
            <person name="Huang Q."/>
            <person name="Liu G."/>
            <person name="Zhang P."/>
            <person name="Song W."/>
            <person name="An N."/>
            <person name="Chalopin D."/>
            <person name="Volff J.N."/>
            <person name="Hong Y."/>
            <person name="Li Q."/>
            <person name="Sha Z."/>
            <person name="Zhou H."/>
            <person name="Xie M."/>
            <person name="Yu Q."/>
            <person name="Liu Y."/>
            <person name="Xiang H."/>
            <person name="Wang N."/>
            <person name="Wu K."/>
            <person name="Yang C."/>
            <person name="Zhou Q."/>
            <person name="Liao X."/>
            <person name="Yang L."/>
            <person name="Hu Q."/>
            <person name="Zhang J."/>
            <person name="Meng L."/>
            <person name="Jin L."/>
            <person name="Tian Y."/>
            <person name="Lian J."/>
            <person name="Yang J."/>
            <person name="Miao G."/>
            <person name="Liu S."/>
            <person name="Liang Z."/>
            <person name="Yan F."/>
            <person name="Li Y."/>
            <person name="Sun B."/>
            <person name="Zhang H."/>
            <person name="Zhang J."/>
            <person name="Zhu Y."/>
            <person name="Du M."/>
            <person name="Zhao Y."/>
            <person name="Schartl M."/>
            <person name="Tang Q."/>
            <person name="Wang J."/>
        </authorList>
    </citation>
    <scope>NUCLEOTIDE SEQUENCE</scope>
</reference>
<dbReference type="InterPro" id="IPR023780">
    <property type="entry name" value="Chromo_domain"/>
</dbReference>
<accession>A0A3P8X348</accession>
<keyword evidence="9" id="KW-1185">Reference proteome</keyword>
<keyword evidence="4" id="KW-0804">Transcription</keyword>
<dbReference type="PANTHER" id="PTHR46860">
    <property type="entry name" value="CHROMOBOX PROTEIN HOMOLOG 2"/>
    <property type="match status" value="1"/>
</dbReference>
<dbReference type="GO" id="GO:0035102">
    <property type="term" value="C:PRC1 complex"/>
    <property type="evidence" value="ECO:0007669"/>
    <property type="project" value="InterPro"/>
</dbReference>
<dbReference type="AlphaFoldDB" id="A0A3P8X348"/>
<keyword evidence="5" id="KW-0539">Nucleus</keyword>
<dbReference type="InterPro" id="IPR042796">
    <property type="entry name" value="CBX2"/>
</dbReference>
<comment type="subcellular location">
    <subcellularLocation>
        <location evidence="1">Nucleus</location>
    </subcellularLocation>
</comment>
<dbReference type="GO" id="GO:0000122">
    <property type="term" value="P:negative regulation of transcription by RNA polymerase II"/>
    <property type="evidence" value="ECO:0007669"/>
    <property type="project" value="TreeGrafter"/>
</dbReference>
<feature type="compositionally biased region" description="Polar residues" evidence="6">
    <location>
        <begin position="287"/>
        <end position="318"/>
    </location>
</feature>
<dbReference type="InParanoid" id="A0A3P8X348"/>
<dbReference type="CDD" id="cd18647">
    <property type="entry name" value="CD_Cbx2"/>
    <property type="match status" value="1"/>
</dbReference>
<dbReference type="RefSeq" id="XP_008327382.1">
    <property type="nucleotide sequence ID" value="XM_008329160.2"/>
</dbReference>
<evidence type="ECO:0000256" key="5">
    <source>
        <dbReference type="ARBA" id="ARBA00023242"/>
    </source>
</evidence>
<feature type="compositionally biased region" description="Polar residues" evidence="6">
    <location>
        <begin position="469"/>
        <end position="482"/>
    </location>
</feature>
<dbReference type="OrthoDB" id="8192126at2759"/>
<evidence type="ECO:0000256" key="2">
    <source>
        <dbReference type="ARBA" id="ARBA00022491"/>
    </source>
</evidence>
<dbReference type="CTD" id="84733"/>
<feature type="region of interest" description="Disordered" evidence="6">
    <location>
        <begin position="64"/>
        <end position="195"/>
    </location>
</feature>
<feature type="compositionally biased region" description="Low complexity" evidence="6">
    <location>
        <begin position="94"/>
        <end position="116"/>
    </location>
</feature>
<feature type="compositionally biased region" description="Polar residues" evidence="6">
    <location>
        <begin position="333"/>
        <end position="368"/>
    </location>
</feature>
<dbReference type="InterPro" id="IPR000953">
    <property type="entry name" value="Chromo/chromo_shadow_dom"/>
</dbReference>
<feature type="compositionally biased region" description="Polar residues" evidence="6">
    <location>
        <begin position="382"/>
        <end position="394"/>
    </location>
</feature>
<reference evidence="8" key="2">
    <citation type="submission" date="2025-08" db="UniProtKB">
        <authorList>
            <consortium name="Ensembl"/>
        </authorList>
    </citation>
    <scope>IDENTIFICATION</scope>
</reference>